<dbReference type="EMBL" id="CAJPEX010001154">
    <property type="protein sequence ID" value="CAG0918368.1"/>
    <property type="molecule type" value="Genomic_DNA"/>
</dbReference>
<accession>A0A7R9GD66</accession>
<dbReference type="AlphaFoldDB" id="A0A7R9GD66"/>
<proteinExistence type="predicted"/>
<organism evidence="2">
    <name type="scientific">Notodromas monacha</name>
    <dbReference type="NCBI Taxonomy" id="399045"/>
    <lineage>
        <taxon>Eukaryota</taxon>
        <taxon>Metazoa</taxon>
        <taxon>Ecdysozoa</taxon>
        <taxon>Arthropoda</taxon>
        <taxon>Crustacea</taxon>
        <taxon>Oligostraca</taxon>
        <taxon>Ostracoda</taxon>
        <taxon>Podocopa</taxon>
        <taxon>Podocopida</taxon>
        <taxon>Cypridocopina</taxon>
        <taxon>Cypridoidea</taxon>
        <taxon>Cyprididae</taxon>
        <taxon>Notodromas</taxon>
    </lineage>
</organism>
<dbReference type="Proteomes" id="UP000678499">
    <property type="component" value="Unassembled WGS sequence"/>
</dbReference>
<feature type="region of interest" description="Disordered" evidence="1">
    <location>
        <begin position="204"/>
        <end position="225"/>
    </location>
</feature>
<name>A0A7R9GD66_9CRUS</name>
<dbReference type="EMBL" id="OA883191">
    <property type="protein sequence ID" value="CAD7278216.1"/>
    <property type="molecule type" value="Genomic_DNA"/>
</dbReference>
<evidence type="ECO:0000313" key="2">
    <source>
        <dbReference type="EMBL" id="CAD7278216.1"/>
    </source>
</evidence>
<evidence type="ECO:0000256" key="1">
    <source>
        <dbReference type="SAM" id="MobiDB-lite"/>
    </source>
</evidence>
<gene>
    <name evidence="2" type="ORF">NMOB1V02_LOCUS5926</name>
</gene>
<dbReference type="OrthoDB" id="687730at2759"/>
<sequence>MFLVTPEIEFSFGKGGKKVVFAFLGFNGEAFQREVPGKIFKLTHPPNDDVYPPNLITDLMVTTHPGNQTIELTWTAPGGDFNKGKGIGGAGLRMQKALPPREEHDECLFSGHRVAASMLTVHQLPERYELRYAGDWDALRGDHFPSAENLKTRAPHPHGTQERIVFSAGEYGLAPGKVFYFAIRAHDGWWGPVSRPVRAYLKPAPTLKPPSASQEGISGLEDENGAGGGSLLSSTGGFLSFEMIAIISG</sequence>
<evidence type="ECO:0000313" key="3">
    <source>
        <dbReference type="Proteomes" id="UP000678499"/>
    </source>
</evidence>
<reference evidence="2" key="1">
    <citation type="submission" date="2020-11" db="EMBL/GenBank/DDBJ databases">
        <authorList>
            <person name="Tran Van P."/>
        </authorList>
    </citation>
    <scope>NUCLEOTIDE SEQUENCE</scope>
</reference>
<keyword evidence="3" id="KW-1185">Reference proteome</keyword>
<protein>
    <submittedName>
        <fullName evidence="2">Uncharacterized protein</fullName>
    </submittedName>
</protein>